<evidence type="ECO:0000256" key="2">
    <source>
        <dbReference type="ARBA" id="ARBA00022679"/>
    </source>
</evidence>
<dbReference type="SFLD" id="SFLDG00358">
    <property type="entry name" value="Main_(cytGST)"/>
    <property type="match status" value="1"/>
</dbReference>
<dbReference type="PANTHER" id="PTHR44051">
    <property type="entry name" value="GLUTATHIONE S-TRANSFERASE-RELATED"/>
    <property type="match status" value="1"/>
</dbReference>
<dbReference type="InterPro" id="IPR036249">
    <property type="entry name" value="Thioredoxin-like_sf"/>
</dbReference>
<keyword evidence="2 5" id="KW-0808">Transferase</keyword>
<dbReference type="SFLD" id="SFLDS00019">
    <property type="entry name" value="Glutathione_Transferase_(cytos"/>
    <property type="match status" value="1"/>
</dbReference>
<dbReference type="Pfam" id="PF13409">
    <property type="entry name" value="GST_N_2"/>
    <property type="match status" value="1"/>
</dbReference>
<protein>
    <submittedName>
        <fullName evidence="5">Glutathione S-transferase</fullName>
    </submittedName>
</protein>
<name>A0A1G6KRL4_9RHOB</name>
<dbReference type="Proteomes" id="UP000199628">
    <property type="component" value="Unassembled WGS sequence"/>
</dbReference>
<dbReference type="SUPFAM" id="SSF47616">
    <property type="entry name" value="GST C-terminal domain-like"/>
    <property type="match status" value="1"/>
</dbReference>
<evidence type="ECO:0000313" key="6">
    <source>
        <dbReference type="Proteomes" id="UP000199628"/>
    </source>
</evidence>
<keyword evidence="6" id="KW-1185">Reference proteome</keyword>
<dbReference type="PROSITE" id="PS50404">
    <property type="entry name" value="GST_NTER"/>
    <property type="match status" value="1"/>
</dbReference>
<dbReference type="InterPro" id="IPR040079">
    <property type="entry name" value="Glutathione_S-Trfase"/>
</dbReference>
<accession>A0A1G6KRL4</accession>
<dbReference type="PROSITE" id="PS50405">
    <property type="entry name" value="GST_CTER"/>
    <property type="match status" value="1"/>
</dbReference>
<dbReference type="GO" id="GO:0016740">
    <property type="term" value="F:transferase activity"/>
    <property type="evidence" value="ECO:0007669"/>
    <property type="project" value="UniProtKB-KW"/>
</dbReference>
<dbReference type="PANTHER" id="PTHR44051:SF19">
    <property type="entry name" value="DISULFIDE-BOND OXIDOREDUCTASE YFCG"/>
    <property type="match status" value="1"/>
</dbReference>
<dbReference type="Gene3D" id="1.20.1050.10">
    <property type="match status" value="1"/>
</dbReference>
<dbReference type="InterPro" id="IPR004045">
    <property type="entry name" value="Glutathione_S-Trfase_N"/>
</dbReference>
<reference evidence="6" key="1">
    <citation type="submission" date="2016-10" db="EMBL/GenBank/DDBJ databases">
        <authorList>
            <person name="Varghese N."/>
            <person name="Submissions S."/>
        </authorList>
    </citation>
    <scope>NUCLEOTIDE SEQUENCE [LARGE SCALE GENOMIC DNA]</scope>
    <source>
        <strain evidence="6">CGMCC 1.9108</strain>
    </source>
</reference>
<dbReference type="EMBL" id="FMZV01000002">
    <property type="protein sequence ID" value="SDC32976.1"/>
    <property type="molecule type" value="Genomic_DNA"/>
</dbReference>
<dbReference type="SUPFAM" id="SSF52833">
    <property type="entry name" value="Thioredoxin-like"/>
    <property type="match status" value="1"/>
</dbReference>
<dbReference type="Gene3D" id="3.40.30.10">
    <property type="entry name" value="Glutaredoxin"/>
    <property type="match status" value="1"/>
</dbReference>
<feature type="domain" description="GST C-terminal" evidence="4">
    <location>
        <begin position="87"/>
        <end position="213"/>
    </location>
</feature>
<dbReference type="InterPro" id="IPR004046">
    <property type="entry name" value="GST_C"/>
</dbReference>
<feature type="domain" description="GST N-terminal" evidence="3">
    <location>
        <begin position="1"/>
        <end position="82"/>
    </location>
</feature>
<proteinExistence type="inferred from homology"/>
<dbReference type="FunFam" id="3.40.30.10:FF:000039">
    <property type="entry name" value="Glutathione S-transferase domain"/>
    <property type="match status" value="1"/>
</dbReference>
<dbReference type="CDD" id="cd03047">
    <property type="entry name" value="GST_N_2"/>
    <property type="match status" value="1"/>
</dbReference>
<evidence type="ECO:0000256" key="1">
    <source>
        <dbReference type="ARBA" id="ARBA00007409"/>
    </source>
</evidence>
<gene>
    <name evidence="5" type="ORF">SAMN04488239_10216</name>
</gene>
<dbReference type="InterPro" id="IPR036282">
    <property type="entry name" value="Glutathione-S-Trfase_C_sf"/>
</dbReference>
<evidence type="ECO:0000313" key="5">
    <source>
        <dbReference type="EMBL" id="SDC32976.1"/>
    </source>
</evidence>
<dbReference type="RefSeq" id="WP_093027395.1">
    <property type="nucleotide sequence ID" value="NZ_FMZV01000002.1"/>
</dbReference>
<dbReference type="InterPro" id="IPR010987">
    <property type="entry name" value="Glutathione-S-Trfase_C-like"/>
</dbReference>
<evidence type="ECO:0000259" key="3">
    <source>
        <dbReference type="PROSITE" id="PS50404"/>
    </source>
</evidence>
<dbReference type="SFLD" id="SFLDG01150">
    <property type="entry name" value="Main.1:_Beta-like"/>
    <property type="match status" value="1"/>
</dbReference>
<dbReference type="STRING" id="639004.SAMN04488239_10216"/>
<dbReference type="OrthoDB" id="9810080at2"/>
<dbReference type="AlphaFoldDB" id="A0A1G6KRL4"/>
<sequence>MLTIWGRRTSSNVQALMWCVGELNLPHVCHDAGHRYGGLETPEFGRLNPNRTIPVLQDGTDTPIWETGAILRYLAARYGKDSFWPADPTRRARVDQWAEWAKLNVAMGFTAPVFWRVVRTARAGRDPVAVARALAELEAKLTIADAQLSRHAHLAGDAFTLADIQLGHILYRYYDIDIPRAPLPHLRLYYQKLSARPAFRQHVMVPYDELRVT</sequence>
<dbReference type="Pfam" id="PF00043">
    <property type="entry name" value="GST_C"/>
    <property type="match status" value="1"/>
</dbReference>
<organism evidence="5 6">
    <name type="scientific">Ruegeria marina</name>
    <dbReference type="NCBI Taxonomy" id="639004"/>
    <lineage>
        <taxon>Bacteria</taxon>
        <taxon>Pseudomonadati</taxon>
        <taxon>Pseudomonadota</taxon>
        <taxon>Alphaproteobacteria</taxon>
        <taxon>Rhodobacterales</taxon>
        <taxon>Roseobacteraceae</taxon>
        <taxon>Ruegeria</taxon>
    </lineage>
</organism>
<comment type="similarity">
    <text evidence="1">Belongs to the GST superfamily.</text>
</comment>
<evidence type="ECO:0000259" key="4">
    <source>
        <dbReference type="PROSITE" id="PS50405"/>
    </source>
</evidence>